<feature type="domain" description="Peptidase S9A N-terminal" evidence="11">
    <location>
        <begin position="103"/>
        <end position="362"/>
    </location>
</feature>
<dbReference type="PANTHER" id="PTHR42776:SF27">
    <property type="entry name" value="DIPEPTIDYL PEPTIDASE FAMILY MEMBER 6"/>
    <property type="match status" value="1"/>
</dbReference>
<keyword evidence="3" id="KW-0378">Hydrolase</keyword>
<keyword evidence="2" id="KW-0645">Protease</keyword>
<dbReference type="EMBL" id="CP071091">
    <property type="protein sequence ID" value="QSQ13729.1"/>
    <property type="molecule type" value="Genomic_DNA"/>
</dbReference>
<dbReference type="InterPro" id="IPR002471">
    <property type="entry name" value="Pept_S9_AS"/>
</dbReference>
<comment type="function">
    <text evidence="8">This enzyme catalyzes the hydrolysis of the N-terminal peptide bond of an N-acetylated peptide to generate an N-acetylated amino acid and a peptide with a free N-terminus. It preferentially cleaves off Ac-Ala, Ac-Met and Ac-Ser. Also, involved in the degradation of oxidized and glycated proteins.</text>
</comment>
<dbReference type="RefSeq" id="WP_206715532.1">
    <property type="nucleotide sequence ID" value="NZ_CP071091.1"/>
</dbReference>
<evidence type="ECO:0000259" key="11">
    <source>
        <dbReference type="Pfam" id="PF02897"/>
    </source>
</evidence>
<dbReference type="PRINTS" id="PR00862">
    <property type="entry name" value="PROLIGOPTASE"/>
</dbReference>
<evidence type="ECO:0000256" key="8">
    <source>
        <dbReference type="ARBA" id="ARBA00045885"/>
    </source>
</evidence>
<evidence type="ECO:0000313" key="12">
    <source>
        <dbReference type="EMBL" id="QSQ13729.1"/>
    </source>
</evidence>
<dbReference type="InterPro" id="IPR002470">
    <property type="entry name" value="Peptidase_S9A"/>
</dbReference>
<accession>A0ABX7N848</accession>
<dbReference type="PROSITE" id="PS00708">
    <property type="entry name" value="PRO_ENDOPEP_SER"/>
    <property type="match status" value="1"/>
</dbReference>
<dbReference type="InterPro" id="IPR001375">
    <property type="entry name" value="Peptidase_S9_cat"/>
</dbReference>
<comment type="similarity">
    <text evidence="1">Belongs to the peptidase S9A family.</text>
</comment>
<evidence type="ECO:0000256" key="4">
    <source>
        <dbReference type="ARBA" id="ARBA00022825"/>
    </source>
</evidence>
<dbReference type="SUPFAM" id="SSF53474">
    <property type="entry name" value="alpha/beta-Hydrolases"/>
    <property type="match status" value="1"/>
</dbReference>
<dbReference type="PANTHER" id="PTHR42776">
    <property type="entry name" value="SERINE PEPTIDASE S9 FAMILY MEMBER"/>
    <property type="match status" value="1"/>
</dbReference>
<dbReference type="InterPro" id="IPR011042">
    <property type="entry name" value="6-blade_b-propeller_TolB-like"/>
</dbReference>
<gene>
    <name evidence="12" type="ORF">JY572_36270</name>
</gene>
<evidence type="ECO:0000256" key="1">
    <source>
        <dbReference type="ARBA" id="ARBA00005228"/>
    </source>
</evidence>
<keyword evidence="9" id="KW-0732">Signal</keyword>
<feature type="signal peptide" evidence="9">
    <location>
        <begin position="1"/>
        <end position="23"/>
    </location>
</feature>
<protein>
    <recommendedName>
        <fullName evidence="7">Acyl-peptide hydrolase</fullName>
    </recommendedName>
    <alternativeName>
        <fullName evidence="6">Acylaminoacyl-peptidase</fullName>
    </alternativeName>
</protein>
<keyword evidence="5" id="KW-0007">Acetylation</keyword>
<evidence type="ECO:0000256" key="3">
    <source>
        <dbReference type="ARBA" id="ARBA00022801"/>
    </source>
</evidence>
<dbReference type="SUPFAM" id="SSF82171">
    <property type="entry name" value="DPP6 N-terminal domain-like"/>
    <property type="match status" value="1"/>
</dbReference>
<dbReference type="Pfam" id="PF00326">
    <property type="entry name" value="Peptidase_S9"/>
    <property type="match status" value="1"/>
</dbReference>
<dbReference type="InterPro" id="IPR023302">
    <property type="entry name" value="Pept_S9A_N"/>
</dbReference>
<keyword evidence="13" id="KW-1185">Reference proteome</keyword>
<organism evidence="12 13">
    <name type="scientific">Myxococcus landrumensis</name>
    <dbReference type="NCBI Taxonomy" id="2813577"/>
    <lineage>
        <taxon>Bacteria</taxon>
        <taxon>Pseudomonadati</taxon>
        <taxon>Myxococcota</taxon>
        <taxon>Myxococcia</taxon>
        <taxon>Myxococcales</taxon>
        <taxon>Cystobacterineae</taxon>
        <taxon>Myxococcaceae</taxon>
        <taxon>Myxococcus</taxon>
    </lineage>
</organism>
<dbReference type="Gene3D" id="2.120.10.30">
    <property type="entry name" value="TolB, C-terminal domain"/>
    <property type="match status" value="2"/>
</dbReference>
<evidence type="ECO:0000313" key="13">
    <source>
        <dbReference type="Proteomes" id="UP000663090"/>
    </source>
</evidence>
<evidence type="ECO:0000256" key="5">
    <source>
        <dbReference type="ARBA" id="ARBA00022990"/>
    </source>
</evidence>
<dbReference type="Proteomes" id="UP000663090">
    <property type="component" value="Chromosome"/>
</dbReference>
<keyword evidence="4" id="KW-0720">Serine protease</keyword>
<evidence type="ECO:0000259" key="10">
    <source>
        <dbReference type="Pfam" id="PF00326"/>
    </source>
</evidence>
<evidence type="ECO:0000256" key="7">
    <source>
        <dbReference type="ARBA" id="ARBA00032596"/>
    </source>
</evidence>
<dbReference type="InterPro" id="IPR029058">
    <property type="entry name" value="AB_hydrolase_fold"/>
</dbReference>
<feature type="domain" description="Peptidase S9 prolyl oligopeptidase catalytic" evidence="10">
    <location>
        <begin position="426"/>
        <end position="635"/>
    </location>
</feature>
<dbReference type="Gene3D" id="3.40.50.1820">
    <property type="entry name" value="alpha/beta hydrolase"/>
    <property type="match status" value="1"/>
</dbReference>
<evidence type="ECO:0000256" key="2">
    <source>
        <dbReference type="ARBA" id="ARBA00022670"/>
    </source>
</evidence>
<dbReference type="Pfam" id="PF02897">
    <property type="entry name" value="Peptidase_S9_N"/>
    <property type="match status" value="1"/>
</dbReference>
<evidence type="ECO:0000256" key="9">
    <source>
        <dbReference type="SAM" id="SignalP"/>
    </source>
</evidence>
<reference evidence="12 13" key="1">
    <citation type="submission" date="2021-02" db="EMBL/GenBank/DDBJ databases">
        <title>De Novo genome assembly of isolated myxobacteria.</title>
        <authorList>
            <person name="Stevens D.C."/>
        </authorList>
    </citation>
    <scope>NUCLEOTIDE SEQUENCE [LARGE SCALE GENOMIC DNA]</scope>
    <source>
        <strain evidence="12 13">SCHIC003</strain>
    </source>
</reference>
<name>A0ABX7N848_9BACT</name>
<feature type="chain" id="PRO_5045147885" description="Acyl-peptide hydrolase" evidence="9">
    <location>
        <begin position="24"/>
        <end position="638"/>
    </location>
</feature>
<sequence length="638" mass="70431">MNPWSSLSHALTVIALLPALALAAPRPGVARPPGPTKRYTLEQFMETTSVLGPSFSSDEQRVLYSSNETGVFNVFSVPVTGGKPTQLTRSTQDATIAIGYFPTDDRVLFTRDSGGNELTHVYVRTPDGQEKDLTPGDKHRASFFGWSQDDSAFYVLTNERDARAQDLYRYDAKTYVRTLLYTGDGEHVLGAISPDEKWLALVKSRTLSDSDVYLFDVATQQRQHLTAHTGSATWKAATFDPSSSALYLLTNQESEFMRVERHVLATGKRELVEKPTWDVVSTTFSKRGTWRVTLVNEDGRTSLRVHDTKTGKPLPLSGIPSGTLSDVALSRGEKRMAFLIDGDRAPGNLYVHDFATKKLTRVTNTLSPALDPRDLVESETLRFKSFDGLEIPALLYKPHQATAKHRAPAIVFVTGGPGGQSTQGYSSFFQYLVHHGYVVLAVNHRGSTGYGKSFAAADDQQHGKAPLQDCVEAKKYLASLPYVDGSRVGILGASYGGYMVLAALTFHPDIFAVGVDAFGISDWVSTLQELPPHKQAMREALYQEMGNPQTQLAMLREISPLFHAEKIRKPLLVIQGANDPRVPKAGTDAFVDVVRKNAVPLDYFVLQDEGHGFSNKKNEAETSIRILAFLDQYLRQRP</sequence>
<evidence type="ECO:0000256" key="6">
    <source>
        <dbReference type="ARBA" id="ARBA00032284"/>
    </source>
</evidence>
<proteinExistence type="inferred from homology"/>